<dbReference type="PANTHER" id="PTHR10353">
    <property type="entry name" value="GLYCOSYL HYDROLASE"/>
    <property type="match status" value="1"/>
</dbReference>
<accession>A0ABP8QPX2</accession>
<keyword evidence="5" id="KW-0136">Cellulose degradation</keyword>
<sequence length="461" mass="50092">MTPVLGSPSEFQWGVATAAFQIEGATGEDGRGVSVWDTFCREPGRIRDGHHADVACDHYHRWPEDLDLIAGLGANAYRFSIAWPRVQPDGSGPVNTKGLDFYDRLVDGLAERGLNATATLFHWDLPQPLEDAGGWLNRDTAARFAEYAAIVAERLADRVALWITLNEPTVVMAYGYAFGVHAPGRALMLGALPVAHHQLLGHGLAVEALRGAGARSIGITNNYTPGQPASDRPEDATATEAFDNLLNWQFTDPLLRGGYPDLGAELPHVRDGDLAVVSAPIDVLGVNYYNPVGIAAPAEGDVLPFTMTEVPGSPPVTGMGWPVVPEALHRLLTTLKSRYGDALPPIQITESGCSYDEALDDRPRIDYLSAHVDAVRAAMHDGVDVRGYYVWSLLDNFEWAEGYHPRFGLVHVDYATQRRTPRTSYAWYRDLIAASGPDGRPRTASIPARGHADDAGERVAE</sequence>
<comment type="similarity">
    <text evidence="2 9">Belongs to the glycosyl hydrolase 1 family.</text>
</comment>
<evidence type="ECO:0000256" key="6">
    <source>
        <dbReference type="ARBA" id="ARBA00023277"/>
    </source>
</evidence>
<evidence type="ECO:0000256" key="2">
    <source>
        <dbReference type="ARBA" id="ARBA00010838"/>
    </source>
</evidence>
<keyword evidence="7 9" id="KW-0326">Glycosidase</keyword>
<keyword evidence="4 9" id="KW-0378">Hydrolase</keyword>
<feature type="compositionally biased region" description="Basic and acidic residues" evidence="10">
    <location>
        <begin position="450"/>
        <end position="461"/>
    </location>
</feature>
<dbReference type="Proteomes" id="UP001500503">
    <property type="component" value="Unassembled WGS sequence"/>
</dbReference>
<dbReference type="Gene3D" id="3.20.20.80">
    <property type="entry name" value="Glycosidases"/>
    <property type="match status" value="1"/>
</dbReference>
<dbReference type="PROSITE" id="PS00653">
    <property type="entry name" value="GLYCOSYL_HYDROL_F1_2"/>
    <property type="match status" value="1"/>
</dbReference>
<comment type="catalytic activity">
    <reaction evidence="1 9">
        <text>Hydrolysis of terminal, non-reducing beta-D-glucosyl residues with release of beta-D-glucose.</text>
        <dbReference type="EC" id="3.2.1.21"/>
    </reaction>
</comment>
<reference evidence="12" key="1">
    <citation type="journal article" date="2019" name="Int. J. Syst. Evol. Microbiol.">
        <title>The Global Catalogue of Microorganisms (GCM) 10K type strain sequencing project: providing services to taxonomists for standard genome sequencing and annotation.</title>
        <authorList>
            <consortium name="The Broad Institute Genomics Platform"/>
            <consortium name="The Broad Institute Genome Sequencing Center for Infectious Disease"/>
            <person name="Wu L."/>
            <person name="Ma J."/>
        </authorList>
    </citation>
    <scope>NUCLEOTIDE SEQUENCE [LARGE SCALE GENOMIC DNA]</scope>
    <source>
        <strain evidence="12">JCM 17933</strain>
    </source>
</reference>
<dbReference type="InterPro" id="IPR033132">
    <property type="entry name" value="GH_1_N_CS"/>
</dbReference>
<dbReference type="RefSeq" id="WP_345470150.1">
    <property type="nucleotide sequence ID" value="NZ_BAABHF010000039.1"/>
</dbReference>
<evidence type="ECO:0000256" key="10">
    <source>
        <dbReference type="SAM" id="MobiDB-lite"/>
    </source>
</evidence>
<evidence type="ECO:0000256" key="9">
    <source>
        <dbReference type="RuleBase" id="RU361175"/>
    </source>
</evidence>
<dbReference type="PANTHER" id="PTHR10353:SF36">
    <property type="entry name" value="LP05116P"/>
    <property type="match status" value="1"/>
</dbReference>
<dbReference type="PRINTS" id="PR00131">
    <property type="entry name" value="GLHYDRLASE1"/>
</dbReference>
<name>A0ABP8QPX2_9ACTN</name>
<evidence type="ECO:0000313" key="11">
    <source>
        <dbReference type="EMBL" id="GAA4506584.1"/>
    </source>
</evidence>
<dbReference type="InterPro" id="IPR017736">
    <property type="entry name" value="Glyco_hydro_1_beta-glucosidase"/>
</dbReference>
<keyword evidence="12" id="KW-1185">Reference proteome</keyword>
<feature type="region of interest" description="Disordered" evidence="10">
    <location>
        <begin position="437"/>
        <end position="461"/>
    </location>
</feature>
<dbReference type="SUPFAM" id="SSF51445">
    <property type="entry name" value="(Trans)glycosidases"/>
    <property type="match status" value="1"/>
</dbReference>
<dbReference type="Pfam" id="PF00232">
    <property type="entry name" value="Glyco_hydro_1"/>
    <property type="match status" value="1"/>
</dbReference>
<proteinExistence type="inferred from homology"/>
<keyword evidence="6" id="KW-0119">Carbohydrate metabolism</keyword>
<gene>
    <name evidence="11" type="ORF">GCM10023191_063850</name>
</gene>
<evidence type="ECO:0000256" key="4">
    <source>
        <dbReference type="ARBA" id="ARBA00022801"/>
    </source>
</evidence>
<dbReference type="InterPro" id="IPR001360">
    <property type="entry name" value="Glyco_hydro_1"/>
</dbReference>
<evidence type="ECO:0000256" key="3">
    <source>
        <dbReference type="ARBA" id="ARBA00012744"/>
    </source>
</evidence>
<dbReference type="EMBL" id="BAABHF010000039">
    <property type="protein sequence ID" value="GAA4506584.1"/>
    <property type="molecule type" value="Genomic_DNA"/>
</dbReference>
<organism evidence="11 12">
    <name type="scientific">Actinoallomurus oryzae</name>
    <dbReference type="NCBI Taxonomy" id="502180"/>
    <lineage>
        <taxon>Bacteria</taxon>
        <taxon>Bacillati</taxon>
        <taxon>Actinomycetota</taxon>
        <taxon>Actinomycetes</taxon>
        <taxon>Streptosporangiales</taxon>
        <taxon>Thermomonosporaceae</taxon>
        <taxon>Actinoallomurus</taxon>
    </lineage>
</organism>
<dbReference type="EC" id="3.2.1.21" evidence="3 9"/>
<evidence type="ECO:0000256" key="7">
    <source>
        <dbReference type="ARBA" id="ARBA00023295"/>
    </source>
</evidence>
<protein>
    <recommendedName>
        <fullName evidence="3 9">Beta-glucosidase</fullName>
        <ecNumber evidence="3 9">3.2.1.21</ecNumber>
    </recommendedName>
</protein>
<evidence type="ECO:0000256" key="5">
    <source>
        <dbReference type="ARBA" id="ARBA00023001"/>
    </source>
</evidence>
<comment type="caution">
    <text evidence="11">The sequence shown here is derived from an EMBL/GenBank/DDBJ whole genome shotgun (WGS) entry which is preliminary data.</text>
</comment>
<keyword evidence="8" id="KW-0624">Polysaccharide degradation</keyword>
<evidence type="ECO:0000256" key="8">
    <source>
        <dbReference type="ARBA" id="ARBA00023326"/>
    </source>
</evidence>
<evidence type="ECO:0000313" key="12">
    <source>
        <dbReference type="Proteomes" id="UP001500503"/>
    </source>
</evidence>
<evidence type="ECO:0000256" key="1">
    <source>
        <dbReference type="ARBA" id="ARBA00000448"/>
    </source>
</evidence>
<dbReference type="NCBIfam" id="TIGR03356">
    <property type="entry name" value="BGL"/>
    <property type="match status" value="1"/>
</dbReference>
<dbReference type="InterPro" id="IPR017853">
    <property type="entry name" value="GH"/>
</dbReference>